<keyword evidence="3" id="KW-1185">Reference proteome</keyword>
<evidence type="ECO:0000256" key="1">
    <source>
        <dbReference type="SAM" id="MobiDB-lite"/>
    </source>
</evidence>
<feature type="compositionally biased region" description="Basic and acidic residues" evidence="1">
    <location>
        <begin position="9"/>
        <end position="21"/>
    </location>
</feature>
<organism evidence="2 3">
    <name type="scientific">Coprinellus micaceus</name>
    <name type="common">Glistening ink-cap mushroom</name>
    <name type="synonym">Coprinus micaceus</name>
    <dbReference type="NCBI Taxonomy" id="71717"/>
    <lineage>
        <taxon>Eukaryota</taxon>
        <taxon>Fungi</taxon>
        <taxon>Dikarya</taxon>
        <taxon>Basidiomycota</taxon>
        <taxon>Agaricomycotina</taxon>
        <taxon>Agaricomycetes</taxon>
        <taxon>Agaricomycetidae</taxon>
        <taxon>Agaricales</taxon>
        <taxon>Agaricineae</taxon>
        <taxon>Psathyrellaceae</taxon>
        <taxon>Coprinellus</taxon>
    </lineage>
</organism>
<name>A0A4Y7TYI1_COPMI</name>
<comment type="caution">
    <text evidence="2">The sequence shown here is derived from an EMBL/GenBank/DDBJ whole genome shotgun (WGS) entry which is preliminary data.</text>
</comment>
<reference evidence="2 3" key="1">
    <citation type="journal article" date="2019" name="Nat. Ecol. Evol.">
        <title>Megaphylogeny resolves global patterns of mushroom evolution.</title>
        <authorList>
            <person name="Varga T."/>
            <person name="Krizsan K."/>
            <person name="Foldi C."/>
            <person name="Dima B."/>
            <person name="Sanchez-Garcia M."/>
            <person name="Sanchez-Ramirez S."/>
            <person name="Szollosi G.J."/>
            <person name="Szarkandi J.G."/>
            <person name="Papp V."/>
            <person name="Albert L."/>
            <person name="Andreopoulos W."/>
            <person name="Angelini C."/>
            <person name="Antonin V."/>
            <person name="Barry K.W."/>
            <person name="Bougher N.L."/>
            <person name="Buchanan P."/>
            <person name="Buyck B."/>
            <person name="Bense V."/>
            <person name="Catcheside P."/>
            <person name="Chovatia M."/>
            <person name="Cooper J."/>
            <person name="Damon W."/>
            <person name="Desjardin D."/>
            <person name="Finy P."/>
            <person name="Geml J."/>
            <person name="Haridas S."/>
            <person name="Hughes K."/>
            <person name="Justo A."/>
            <person name="Karasinski D."/>
            <person name="Kautmanova I."/>
            <person name="Kiss B."/>
            <person name="Kocsube S."/>
            <person name="Kotiranta H."/>
            <person name="LaButti K.M."/>
            <person name="Lechner B.E."/>
            <person name="Liimatainen K."/>
            <person name="Lipzen A."/>
            <person name="Lukacs Z."/>
            <person name="Mihaltcheva S."/>
            <person name="Morgado L.N."/>
            <person name="Niskanen T."/>
            <person name="Noordeloos M.E."/>
            <person name="Ohm R.A."/>
            <person name="Ortiz-Santana B."/>
            <person name="Ovrebo C."/>
            <person name="Racz N."/>
            <person name="Riley R."/>
            <person name="Savchenko A."/>
            <person name="Shiryaev A."/>
            <person name="Soop K."/>
            <person name="Spirin V."/>
            <person name="Szebenyi C."/>
            <person name="Tomsovsky M."/>
            <person name="Tulloss R.E."/>
            <person name="Uehling J."/>
            <person name="Grigoriev I.V."/>
            <person name="Vagvolgyi C."/>
            <person name="Papp T."/>
            <person name="Martin F.M."/>
            <person name="Miettinen O."/>
            <person name="Hibbett D.S."/>
            <person name="Nagy L.G."/>
        </authorList>
    </citation>
    <scope>NUCLEOTIDE SEQUENCE [LARGE SCALE GENOMIC DNA]</scope>
    <source>
        <strain evidence="2 3">FP101781</strain>
    </source>
</reference>
<accession>A0A4Y7TYI1</accession>
<evidence type="ECO:0000313" key="3">
    <source>
        <dbReference type="Proteomes" id="UP000298030"/>
    </source>
</evidence>
<sequence>MLAAWLDHSLPEREALQKRTTETIPTGATRQDSSSRQSLRYRPFTSAGGLERKGDGKRRKKTWPRIEPTITPSDDGWPVLSVLTLVLGWQEPEA</sequence>
<feature type="region of interest" description="Disordered" evidence="1">
    <location>
        <begin position="1"/>
        <end position="70"/>
    </location>
</feature>
<evidence type="ECO:0000313" key="2">
    <source>
        <dbReference type="EMBL" id="TEB38629.1"/>
    </source>
</evidence>
<protein>
    <submittedName>
        <fullName evidence="2">Uncharacterized protein</fullName>
    </submittedName>
</protein>
<proteinExistence type="predicted"/>
<gene>
    <name evidence="2" type="ORF">FA13DRAFT_387258</name>
</gene>
<dbReference type="EMBL" id="QPFP01000002">
    <property type="protein sequence ID" value="TEB38629.1"/>
    <property type="molecule type" value="Genomic_DNA"/>
</dbReference>
<feature type="compositionally biased region" description="Polar residues" evidence="1">
    <location>
        <begin position="22"/>
        <end position="38"/>
    </location>
</feature>
<dbReference type="Proteomes" id="UP000298030">
    <property type="component" value="Unassembled WGS sequence"/>
</dbReference>
<dbReference type="AlphaFoldDB" id="A0A4Y7TYI1"/>